<dbReference type="PANTHER" id="PTHR43398">
    <property type="entry name" value="DOLICHOL-PHOSPHATE MANNOSYLTRANSFERASE SUBUNIT 1"/>
    <property type="match status" value="1"/>
</dbReference>
<dbReference type="InterPro" id="IPR029044">
    <property type="entry name" value="Nucleotide-diphossugar_trans"/>
</dbReference>
<dbReference type="AlphaFoldDB" id="A0A0G0GMS1"/>
<dbReference type="InterPro" id="IPR001173">
    <property type="entry name" value="Glyco_trans_2-like"/>
</dbReference>
<dbReference type="GO" id="GO:0004582">
    <property type="term" value="F:dolichyl-phosphate beta-D-mannosyltransferase activity"/>
    <property type="evidence" value="ECO:0007669"/>
    <property type="project" value="InterPro"/>
</dbReference>
<organism evidence="5 6">
    <name type="scientific">Candidatus Magasanikbacteria bacterium GW2011_GWC2_37_14</name>
    <dbReference type="NCBI Taxonomy" id="1619046"/>
    <lineage>
        <taxon>Bacteria</taxon>
        <taxon>Candidatus Magasanikiibacteriota</taxon>
    </lineage>
</organism>
<proteinExistence type="inferred from homology"/>
<evidence type="ECO:0000256" key="1">
    <source>
        <dbReference type="ARBA" id="ARBA00006739"/>
    </source>
</evidence>
<name>A0A0G0GMS1_9BACT</name>
<keyword evidence="3 5" id="KW-0808">Transferase</keyword>
<dbReference type="EMBL" id="LBSX01000009">
    <property type="protein sequence ID" value="KKQ27455.1"/>
    <property type="molecule type" value="Genomic_DNA"/>
</dbReference>
<dbReference type="GO" id="GO:0016020">
    <property type="term" value="C:membrane"/>
    <property type="evidence" value="ECO:0007669"/>
    <property type="project" value="GOC"/>
</dbReference>
<dbReference type="SUPFAM" id="SSF53448">
    <property type="entry name" value="Nucleotide-diphospho-sugar transferases"/>
    <property type="match status" value="1"/>
</dbReference>
<dbReference type="GO" id="GO:0009247">
    <property type="term" value="P:glycolipid biosynthetic process"/>
    <property type="evidence" value="ECO:0007669"/>
    <property type="project" value="TreeGrafter"/>
</dbReference>
<sequence length="232" mass="26460">MHTIVIIPTYNEAENIAKLVKQIFALNIPELEILVVDDNSPDNTADIIKNLQPTTYNLKLILRTGKLGLGSAYITGFKKALELGADFIFEMDADFSHDPNDIPRMLEAIQNSDLVIGSRRIAGGKIVGWNWWRQFMSSGAMWLSRLLLGLKPLDVTAGFRCFRRQVLEKINLTKITSNGYAFQEELLYRTQLAGFKITEIPVTFVDRQLGKSKLNKKDIWEFFVTLVKLKFF</sequence>
<dbReference type="Gene3D" id="3.90.550.10">
    <property type="entry name" value="Spore Coat Polysaccharide Biosynthesis Protein SpsA, Chain A"/>
    <property type="match status" value="1"/>
</dbReference>
<evidence type="ECO:0000313" key="6">
    <source>
        <dbReference type="Proteomes" id="UP000034849"/>
    </source>
</evidence>
<protein>
    <submittedName>
        <fullName evidence="5">Glycosyl transferase family 2</fullName>
    </submittedName>
</protein>
<dbReference type="Pfam" id="PF00535">
    <property type="entry name" value="Glycos_transf_2"/>
    <property type="match status" value="1"/>
</dbReference>
<gene>
    <name evidence="5" type="ORF">US42_C0009G0045</name>
</gene>
<accession>A0A0G0GMS1</accession>
<dbReference type="PANTHER" id="PTHR43398:SF1">
    <property type="entry name" value="DOLICHOL-PHOSPHATE MANNOSYLTRANSFERASE SUBUNIT 1"/>
    <property type="match status" value="1"/>
</dbReference>
<feature type="domain" description="Glycosyltransferase 2-like" evidence="4">
    <location>
        <begin position="5"/>
        <end position="170"/>
    </location>
</feature>
<evidence type="ECO:0000259" key="4">
    <source>
        <dbReference type="Pfam" id="PF00535"/>
    </source>
</evidence>
<evidence type="ECO:0000313" key="5">
    <source>
        <dbReference type="EMBL" id="KKQ27455.1"/>
    </source>
</evidence>
<dbReference type="Proteomes" id="UP000034849">
    <property type="component" value="Unassembled WGS sequence"/>
</dbReference>
<evidence type="ECO:0000256" key="3">
    <source>
        <dbReference type="ARBA" id="ARBA00022679"/>
    </source>
</evidence>
<dbReference type="FunFam" id="3.90.550.10:FF:000122">
    <property type="entry name" value="Dolichol-phosphate mannosyltransferase subunit 1"/>
    <property type="match status" value="1"/>
</dbReference>
<dbReference type="CDD" id="cd06442">
    <property type="entry name" value="DPM1_like"/>
    <property type="match status" value="1"/>
</dbReference>
<reference evidence="5 6" key="1">
    <citation type="journal article" date="2015" name="Nature">
        <title>rRNA introns, odd ribosomes, and small enigmatic genomes across a large radiation of phyla.</title>
        <authorList>
            <person name="Brown C.T."/>
            <person name="Hug L.A."/>
            <person name="Thomas B.C."/>
            <person name="Sharon I."/>
            <person name="Castelle C.J."/>
            <person name="Singh A."/>
            <person name="Wilkins M.J."/>
            <person name="Williams K.H."/>
            <person name="Banfield J.F."/>
        </authorList>
    </citation>
    <scope>NUCLEOTIDE SEQUENCE [LARGE SCALE GENOMIC DNA]</scope>
</reference>
<dbReference type="InterPro" id="IPR039528">
    <property type="entry name" value="DPM1-like"/>
</dbReference>
<comment type="caution">
    <text evidence="5">The sequence shown here is derived from an EMBL/GenBank/DDBJ whole genome shotgun (WGS) entry which is preliminary data.</text>
</comment>
<evidence type="ECO:0000256" key="2">
    <source>
        <dbReference type="ARBA" id="ARBA00022676"/>
    </source>
</evidence>
<dbReference type="STRING" id="1619046.US42_C0009G0045"/>
<comment type="similarity">
    <text evidence="1">Belongs to the glycosyltransferase 2 family.</text>
</comment>
<keyword evidence="2" id="KW-0328">Glycosyltransferase</keyword>